<evidence type="ECO:0000256" key="5">
    <source>
        <dbReference type="ARBA" id="ARBA00023237"/>
    </source>
</evidence>
<keyword evidence="4" id="KW-0472">Membrane</keyword>
<dbReference type="Pfam" id="PF07980">
    <property type="entry name" value="SusD_RagB"/>
    <property type="match status" value="1"/>
</dbReference>
<dbReference type="Proteomes" id="UP000560658">
    <property type="component" value="Unassembled WGS sequence"/>
</dbReference>
<dbReference type="InterPro" id="IPR012944">
    <property type="entry name" value="SusD_RagB_dom"/>
</dbReference>
<reference evidence="8" key="1">
    <citation type="submission" date="2020-08" db="EMBL/GenBank/DDBJ databases">
        <title>Genomic Encyclopedia of Type Strains, Phase IV (KMG-IV): sequencing the most valuable type-strain genomes for metagenomic binning, comparative biology and taxonomic classification.</title>
        <authorList>
            <person name="Goeker M."/>
        </authorList>
    </citation>
    <scope>NUCLEOTIDE SEQUENCE [LARGE SCALE GENOMIC DNA]</scope>
    <source>
        <strain evidence="8">DSM 105720</strain>
    </source>
</reference>
<gene>
    <name evidence="8" type="ORF">GGR06_000091</name>
</gene>
<name>A0A840D1F5_9BACE</name>
<evidence type="ECO:0008006" key="10">
    <source>
        <dbReference type="Google" id="ProtNLM"/>
    </source>
</evidence>
<dbReference type="Gene3D" id="1.25.40.390">
    <property type="match status" value="2"/>
</dbReference>
<evidence type="ECO:0000256" key="1">
    <source>
        <dbReference type="ARBA" id="ARBA00004442"/>
    </source>
</evidence>
<dbReference type="PROSITE" id="PS51257">
    <property type="entry name" value="PROKAR_LIPOPROTEIN"/>
    <property type="match status" value="1"/>
</dbReference>
<evidence type="ECO:0000313" key="9">
    <source>
        <dbReference type="Proteomes" id="UP000560658"/>
    </source>
</evidence>
<accession>A0A840D1F5</accession>
<dbReference type="InterPro" id="IPR011990">
    <property type="entry name" value="TPR-like_helical_dom_sf"/>
</dbReference>
<protein>
    <recommendedName>
        <fullName evidence="10">RagB/SusD family nutrient uptake outer membrane protein</fullName>
    </recommendedName>
</protein>
<evidence type="ECO:0000256" key="2">
    <source>
        <dbReference type="ARBA" id="ARBA00006275"/>
    </source>
</evidence>
<feature type="domain" description="RagB/SusD" evidence="6">
    <location>
        <begin position="346"/>
        <end position="437"/>
    </location>
</feature>
<dbReference type="Pfam" id="PF14322">
    <property type="entry name" value="SusD-like_3"/>
    <property type="match status" value="1"/>
</dbReference>
<proteinExistence type="inferred from homology"/>
<comment type="caution">
    <text evidence="8">The sequence shown here is derived from an EMBL/GenBank/DDBJ whole genome shotgun (WGS) entry which is preliminary data.</text>
</comment>
<keyword evidence="9" id="KW-1185">Reference proteome</keyword>
<comment type="subcellular location">
    <subcellularLocation>
        <location evidence="1">Cell outer membrane</location>
    </subcellularLocation>
</comment>
<organism evidence="8 9">
    <name type="scientific">Bacteroides reticulotermitis</name>
    <dbReference type="NCBI Taxonomy" id="1133319"/>
    <lineage>
        <taxon>Bacteria</taxon>
        <taxon>Pseudomonadati</taxon>
        <taxon>Bacteroidota</taxon>
        <taxon>Bacteroidia</taxon>
        <taxon>Bacteroidales</taxon>
        <taxon>Bacteroidaceae</taxon>
        <taxon>Bacteroides</taxon>
    </lineage>
</organism>
<keyword evidence="5" id="KW-0998">Cell outer membrane</keyword>
<evidence type="ECO:0000259" key="6">
    <source>
        <dbReference type="Pfam" id="PF07980"/>
    </source>
</evidence>
<sequence length="471" mass="54143">MKIQTNMYIVLLGLLVLTSCSDWLDVDPKSQVKKEVLFESESGYRDALMGVYTIMGRTGLYGGNETMGFLDILAQSYSEIGAVLEEIPKYNYENSTAESTINSIWSGNYNAIANCNYILEDIDKKQSIFSKGTYETVKGEALALRAYLHFDLLRAFAPSYKTGADRDAIPYVNIISKKPIPQSTVAEVLDYAIRDVEEARTLIKPFDPLGPAYETYEELKYSNEEFIEDDGFWLYRKSRLNYYGMTGLLARMYLYQNNKAKALECAREVIDSEKFSLITEEEIKKSEYSLAELMEKKEYISSIYVYNMDDGRSKRYFKDKADMICFIGSSRRSDLFGALGVDIDWRNQKGFSMNKGESKAFINKYMISNRIPLIKLSEMYLIAAEASGDKEVLQVLRDHRGYMNYPLSEASSLGDEITKEYRKEFLAEGQLFYYYKRLNFERIPFATSVATEKVYVLPMPDNELEFGDIKQ</sequence>
<evidence type="ECO:0000256" key="4">
    <source>
        <dbReference type="ARBA" id="ARBA00023136"/>
    </source>
</evidence>
<evidence type="ECO:0000256" key="3">
    <source>
        <dbReference type="ARBA" id="ARBA00022729"/>
    </source>
</evidence>
<dbReference type="InterPro" id="IPR033985">
    <property type="entry name" value="SusD-like_N"/>
</dbReference>
<comment type="similarity">
    <text evidence="2">Belongs to the SusD family.</text>
</comment>
<evidence type="ECO:0000259" key="7">
    <source>
        <dbReference type="Pfam" id="PF14322"/>
    </source>
</evidence>
<dbReference type="EMBL" id="JACIER010000001">
    <property type="protein sequence ID" value="MBB4042332.1"/>
    <property type="molecule type" value="Genomic_DNA"/>
</dbReference>
<dbReference type="RefSeq" id="WP_044164102.1">
    <property type="nucleotide sequence ID" value="NZ_JACIER010000001.1"/>
</dbReference>
<evidence type="ECO:0000313" key="8">
    <source>
        <dbReference type="EMBL" id="MBB4042332.1"/>
    </source>
</evidence>
<dbReference type="AlphaFoldDB" id="A0A840D1F5"/>
<feature type="domain" description="SusD-like N-terminal" evidence="7">
    <location>
        <begin position="22"/>
        <end position="203"/>
    </location>
</feature>
<keyword evidence="3" id="KW-0732">Signal</keyword>
<dbReference type="SUPFAM" id="SSF48452">
    <property type="entry name" value="TPR-like"/>
    <property type="match status" value="1"/>
</dbReference>